<dbReference type="InterPro" id="IPR003647">
    <property type="entry name" value="Intron_nuc_1_rpt"/>
</dbReference>
<reference evidence="1" key="1">
    <citation type="journal article" date="2021" name="Proc. Natl. Acad. Sci. U.S.A.">
        <title>A Catalog of Tens of Thousands of Viruses from Human Metagenomes Reveals Hidden Associations with Chronic Diseases.</title>
        <authorList>
            <person name="Tisza M.J."/>
            <person name="Buck C.B."/>
        </authorList>
    </citation>
    <scope>NUCLEOTIDE SEQUENCE</scope>
    <source>
        <strain evidence="1">Ctrcb4</strain>
    </source>
</reference>
<protein>
    <submittedName>
        <fullName evidence="1">PROTEIN/DNA Complex catalytic motif, Helix-turn-helix DNA</fullName>
    </submittedName>
</protein>
<name>A0A8S5RPK5_9VIRU</name>
<evidence type="ECO:0000313" key="1">
    <source>
        <dbReference type="EMBL" id="DAE33082.1"/>
    </source>
</evidence>
<dbReference type="InterPro" id="IPR036388">
    <property type="entry name" value="WH-like_DNA-bd_sf"/>
</dbReference>
<dbReference type="Gene3D" id="1.10.10.10">
    <property type="entry name" value="Winged helix-like DNA-binding domain superfamily/Winged helix DNA-binding domain"/>
    <property type="match status" value="1"/>
</dbReference>
<dbReference type="EMBL" id="BK059132">
    <property type="protein sequence ID" value="DAE33082.1"/>
    <property type="molecule type" value="Genomic_DNA"/>
</dbReference>
<accession>A0A8S5RPK5</accession>
<organism evidence="1">
    <name type="scientific">virus sp. ctrcb4</name>
    <dbReference type="NCBI Taxonomy" id="2825824"/>
    <lineage>
        <taxon>Viruses</taxon>
    </lineage>
</organism>
<sequence>MAPYKVTIKTRKVGQFTLDGKLVKTYNTVRECRKEFGNVSRVLKGLVNKCKGYTFKYID</sequence>
<proteinExistence type="predicted"/>
<dbReference type="SMART" id="SM00497">
    <property type="entry name" value="IENR1"/>
    <property type="match status" value="1"/>
</dbReference>